<dbReference type="AlphaFoldDB" id="A0A934PA71"/>
<feature type="transmembrane region" description="Helical" evidence="7">
    <location>
        <begin position="57"/>
        <end position="84"/>
    </location>
</feature>
<sequence length="229" mass="25382">MKQMIKDYPVTSFLLAVTIIIFLTMQVLYLGQAESFQAIFSFGGMYGDYVMMFPSQLWRLVTPIFVHIGWEHFALNSITLFFLGRITEPLFGSAKFLILYLLSGIMGNVLAMVLTPDVIVAGASTSLFGLFAAVALVGHYGINPYLKQLGQNYKLLIGINLLFNLFMPGISIEGHLGGALGGVIVAIFLTTRVEGELFPKNQRLLAFVSYFLIIAFLLFYAFSSNSNPF</sequence>
<dbReference type="EMBL" id="JAENBP010000004">
    <property type="protein sequence ID" value="MBJ8349789.1"/>
    <property type="molecule type" value="Genomic_DNA"/>
</dbReference>
<evidence type="ECO:0000259" key="8">
    <source>
        <dbReference type="Pfam" id="PF01694"/>
    </source>
</evidence>
<dbReference type="InterPro" id="IPR035952">
    <property type="entry name" value="Rhomboid-like_sf"/>
</dbReference>
<dbReference type="InterPro" id="IPR050925">
    <property type="entry name" value="Rhomboid_protease_S54"/>
</dbReference>
<dbReference type="PANTHER" id="PTHR43731">
    <property type="entry name" value="RHOMBOID PROTEASE"/>
    <property type="match status" value="1"/>
</dbReference>
<dbReference type="GO" id="GO:0016020">
    <property type="term" value="C:membrane"/>
    <property type="evidence" value="ECO:0007669"/>
    <property type="project" value="UniProtKB-SubCell"/>
</dbReference>
<comment type="similarity">
    <text evidence="2">Belongs to the peptidase S54 family.</text>
</comment>
<reference evidence="9 10" key="1">
    <citation type="journal article" date="2021" name="Int. J. Syst. Evol. Microbiol.">
        <title>Streptococcus vicugnae sp. nov., isolated from faeces of alpacas (Vicugna pacos) and cattle (Bos taurus), Streptococcus zalophi sp. nov., and Streptococcus pacificus sp. nov., isolated from respiratory tract of California sea lions (Zalophus californianus).</title>
        <authorList>
            <person name="Volokhov D.V."/>
            <person name="Zagorodnyaya T.A."/>
            <person name="Shen Z."/>
            <person name="Blom J."/>
            <person name="Furtak V.A."/>
            <person name="Eisenberg T."/>
            <person name="Fan P."/>
            <person name="Jeong K.C."/>
            <person name="Gao Y."/>
            <person name="Zhang S."/>
            <person name="Amselle M."/>
        </authorList>
    </citation>
    <scope>NUCLEOTIDE SEQUENCE [LARGE SCALE GENOMIC DNA]</scope>
    <source>
        <strain evidence="10">CSL7508-lung</strain>
    </source>
</reference>
<evidence type="ECO:0000313" key="10">
    <source>
        <dbReference type="Proteomes" id="UP000644875"/>
    </source>
</evidence>
<dbReference type="Proteomes" id="UP000644875">
    <property type="component" value="Unassembled WGS sequence"/>
</dbReference>
<keyword evidence="4" id="KW-0378">Hydrolase</keyword>
<dbReference type="InterPro" id="IPR022764">
    <property type="entry name" value="Peptidase_S54_rhomboid_dom"/>
</dbReference>
<feature type="transmembrane region" description="Helical" evidence="7">
    <location>
        <begin position="205"/>
        <end position="223"/>
    </location>
</feature>
<evidence type="ECO:0000313" key="9">
    <source>
        <dbReference type="EMBL" id="MBJ8349789.1"/>
    </source>
</evidence>
<organism evidence="9 10">
    <name type="scientific">Streptococcus zalophi</name>
    <dbReference type="NCBI Taxonomy" id="640031"/>
    <lineage>
        <taxon>Bacteria</taxon>
        <taxon>Bacillati</taxon>
        <taxon>Bacillota</taxon>
        <taxon>Bacilli</taxon>
        <taxon>Lactobacillales</taxon>
        <taxon>Streptococcaceae</taxon>
        <taxon>Streptococcus</taxon>
    </lineage>
</organism>
<evidence type="ECO:0000256" key="5">
    <source>
        <dbReference type="ARBA" id="ARBA00022989"/>
    </source>
</evidence>
<comment type="caution">
    <text evidence="9">The sequence shown here is derived from an EMBL/GenBank/DDBJ whole genome shotgun (WGS) entry which is preliminary data.</text>
</comment>
<accession>A0A934PA71</accession>
<evidence type="ECO:0000256" key="4">
    <source>
        <dbReference type="ARBA" id="ARBA00022801"/>
    </source>
</evidence>
<dbReference type="PANTHER" id="PTHR43731:SF14">
    <property type="entry name" value="PRESENILIN-ASSOCIATED RHOMBOID-LIKE PROTEIN, MITOCHONDRIAL"/>
    <property type="match status" value="1"/>
</dbReference>
<dbReference type="Gene3D" id="1.20.1540.10">
    <property type="entry name" value="Rhomboid-like"/>
    <property type="match status" value="1"/>
</dbReference>
<keyword evidence="6 7" id="KW-0472">Membrane</keyword>
<dbReference type="SUPFAM" id="SSF144091">
    <property type="entry name" value="Rhomboid-like"/>
    <property type="match status" value="1"/>
</dbReference>
<feature type="transmembrane region" description="Helical" evidence="7">
    <location>
        <begin position="96"/>
        <end position="114"/>
    </location>
</feature>
<keyword evidence="5 7" id="KW-1133">Transmembrane helix</keyword>
<dbReference type="GO" id="GO:0004252">
    <property type="term" value="F:serine-type endopeptidase activity"/>
    <property type="evidence" value="ECO:0007669"/>
    <property type="project" value="InterPro"/>
</dbReference>
<feature type="transmembrane region" description="Helical" evidence="7">
    <location>
        <begin position="120"/>
        <end position="141"/>
    </location>
</feature>
<keyword evidence="9" id="KW-0645">Protease</keyword>
<evidence type="ECO:0000256" key="6">
    <source>
        <dbReference type="ARBA" id="ARBA00023136"/>
    </source>
</evidence>
<proteinExistence type="inferred from homology"/>
<comment type="subcellular location">
    <subcellularLocation>
        <location evidence="1">Membrane</location>
        <topology evidence="1">Multi-pass membrane protein</topology>
    </subcellularLocation>
</comment>
<feature type="transmembrane region" description="Helical" evidence="7">
    <location>
        <begin position="153"/>
        <end position="170"/>
    </location>
</feature>
<evidence type="ECO:0000256" key="3">
    <source>
        <dbReference type="ARBA" id="ARBA00022692"/>
    </source>
</evidence>
<evidence type="ECO:0000256" key="1">
    <source>
        <dbReference type="ARBA" id="ARBA00004141"/>
    </source>
</evidence>
<dbReference type="GO" id="GO:0006508">
    <property type="term" value="P:proteolysis"/>
    <property type="evidence" value="ECO:0007669"/>
    <property type="project" value="UniProtKB-KW"/>
</dbReference>
<dbReference type="RefSeq" id="WP_199567711.1">
    <property type="nucleotide sequence ID" value="NZ_JAENBP010000004.1"/>
</dbReference>
<feature type="domain" description="Peptidase S54 rhomboid" evidence="8">
    <location>
        <begin position="55"/>
        <end position="190"/>
    </location>
</feature>
<evidence type="ECO:0000256" key="2">
    <source>
        <dbReference type="ARBA" id="ARBA00009045"/>
    </source>
</evidence>
<protein>
    <submittedName>
        <fullName evidence="9">Rhomboid family intramembrane serine protease</fullName>
    </submittedName>
</protein>
<gene>
    <name evidence="9" type="ORF">JHK64_03965</name>
</gene>
<keyword evidence="3 7" id="KW-0812">Transmembrane</keyword>
<keyword evidence="10" id="KW-1185">Reference proteome</keyword>
<evidence type="ECO:0000256" key="7">
    <source>
        <dbReference type="SAM" id="Phobius"/>
    </source>
</evidence>
<dbReference type="Pfam" id="PF01694">
    <property type="entry name" value="Rhomboid"/>
    <property type="match status" value="1"/>
</dbReference>
<name>A0A934PA71_9STRE</name>